<gene>
    <name evidence="1" type="ORF">BN8_p06901</name>
</gene>
<keyword evidence="1" id="KW-0614">Plasmid</keyword>
<dbReference type="Proteomes" id="UP000009309">
    <property type="component" value="Plasmid pFLIM03"/>
</dbReference>
<sequence>MQTKHIDFGEIRHSINNIVGALASAGYKEDSDALAILIQIIGYKTGDHFTELDEAADNYLDNLKRMRNYLDYGKATLSTPSPTVSAESD</sequence>
<protein>
    <submittedName>
        <fullName evidence="1">Uncharacterized protein</fullName>
    </submittedName>
</protein>
<geneLocation type="plasmid" evidence="1 2">
    <name>pFLIM03</name>
</geneLocation>
<name>I2GU91_9BACT</name>
<evidence type="ECO:0000313" key="2">
    <source>
        <dbReference type="Proteomes" id="UP000009309"/>
    </source>
</evidence>
<organism evidence="1 2">
    <name type="scientific">Fibrisoma limi BUZ 3</name>
    <dbReference type="NCBI Taxonomy" id="1185876"/>
    <lineage>
        <taxon>Bacteria</taxon>
        <taxon>Pseudomonadati</taxon>
        <taxon>Bacteroidota</taxon>
        <taxon>Cytophagia</taxon>
        <taxon>Cytophagales</taxon>
        <taxon>Spirosomataceae</taxon>
        <taxon>Fibrisoma</taxon>
    </lineage>
</organism>
<proteinExistence type="predicted"/>
<keyword evidence="2" id="KW-1185">Reference proteome</keyword>
<evidence type="ECO:0000313" key="1">
    <source>
        <dbReference type="EMBL" id="CCH57692.1"/>
    </source>
</evidence>
<accession>I2GU91</accession>
<dbReference type="AlphaFoldDB" id="I2GU91"/>
<dbReference type="EMBL" id="HE805918">
    <property type="protein sequence ID" value="CCH57692.1"/>
    <property type="molecule type" value="Genomic_DNA"/>
</dbReference>
<reference evidence="1 2" key="1">
    <citation type="journal article" date="2012" name="J. Bacteriol.">
        <title>Genome Sequence of the Filamentous Bacterium Fibrisoma limi BUZ 3T.</title>
        <authorList>
            <person name="Filippini M."/>
            <person name="Qi W."/>
            <person name="Jaenicke S."/>
            <person name="Goesmann A."/>
            <person name="Smits T.H."/>
            <person name="Bagheri H.C."/>
        </authorList>
    </citation>
    <scope>NUCLEOTIDE SEQUENCE [LARGE SCALE GENOMIC DNA]</scope>
    <source>
        <strain evidence="2">BUZ 3T</strain>
        <plasmid evidence="1 2">pFLIM03</plasmid>
    </source>
</reference>